<dbReference type="EnsemblPlants" id="Pp3c15_14440V3.18">
    <property type="protein sequence ID" value="PAC:32927965.CDS.1"/>
    <property type="gene ID" value="Pp3c15_14440"/>
</dbReference>
<accession>A0A2K1JD58</accession>
<dbReference type="RefSeq" id="XP_024397236.1">
    <property type="nucleotide sequence ID" value="XM_024541468.2"/>
</dbReference>
<dbReference type="EnsemblPlants" id="Pp3c15_14440V3.11">
    <property type="protein sequence ID" value="PAC:32927958.CDS.1"/>
    <property type="gene ID" value="Pp3c15_14440"/>
</dbReference>
<dbReference type="EnsemblPlants" id="Pp3c15_14440V3.5">
    <property type="protein sequence ID" value="PAC:32927952.CDS.1"/>
    <property type="gene ID" value="Pp3c15_14440"/>
</dbReference>
<dbReference type="GO" id="GO:0000175">
    <property type="term" value="F:3'-5'-RNA exonuclease activity"/>
    <property type="evidence" value="ECO:0000318"/>
    <property type="project" value="GO_Central"/>
</dbReference>
<feature type="domain" description="Exonuclease" evidence="6">
    <location>
        <begin position="69"/>
        <end position="245"/>
    </location>
</feature>
<dbReference type="Gramene" id="Pp3c15_14440V3.23">
    <property type="protein sequence ID" value="PAC:32927970.CDS.1"/>
    <property type="gene ID" value="Pp3c15_14440"/>
</dbReference>
<proteinExistence type="inferred from homology"/>
<dbReference type="InterPro" id="IPR036397">
    <property type="entry name" value="RNaseH_sf"/>
</dbReference>
<dbReference type="Gramene" id="Pp3c15_14440V3.4">
    <property type="protein sequence ID" value="PAC:32927951.CDS.1"/>
    <property type="gene ID" value="Pp3c15_14440"/>
</dbReference>
<dbReference type="Gramene" id="Pp3c15_14440V3.9">
    <property type="protein sequence ID" value="PAC:32927956.CDS.1"/>
    <property type="gene ID" value="Pp3c15_14440"/>
</dbReference>
<dbReference type="EnsemblPlants" id="Pp3c15_14440V3.13">
    <property type="protein sequence ID" value="PAC:32927960.CDS.1"/>
    <property type="gene ID" value="Pp3c15_14440"/>
</dbReference>
<dbReference type="AlphaFoldDB" id="A0A2K1JD58"/>
<dbReference type="OrthoDB" id="270189at2759"/>
<dbReference type="EnsemblPlants" id="Pp3c15_14440V3.3">
    <property type="protein sequence ID" value="PAC:32927950.CDS.1"/>
    <property type="gene ID" value="Pp3c15_14440"/>
</dbReference>
<evidence type="ECO:0000256" key="1">
    <source>
        <dbReference type="ARBA" id="ARBA00009921"/>
    </source>
</evidence>
<evidence type="ECO:0000256" key="3">
    <source>
        <dbReference type="ARBA" id="ARBA00022801"/>
    </source>
</evidence>
<dbReference type="Gramene" id="Pp3c15_14440V3.12">
    <property type="protein sequence ID" value="PAC:32927959.CDS.1"/>
    <property type="gene ID" value="Pp3c15_14440"/>
</dbReference>
<dbReference type="Gramene" id="Pp3c15_14440V3.26">
    <property type="protein sequence ID" value="PAC:32927973.CDS.1"/>
    <property type="gene ID" value="Pp3c15_14440"/>
</dbReference>
<dbReference type="Gramene" id="Pp3c15_14440V3.8">
    <property type="protein sequence ID" value="PAC:32927955.CDS.1"/>
    <property type="gene ID" value="Pp3c15_14440"/>
</dbReference>
<dbReference type="PANTHER" id="PTHR11046">
    <property type="entry name" value="OLIGORIBONUCLEASE, MITOCHONDRIAL"/>
    <property type="match status" value="1"/>
</dbReference>
<dbReference type="OMA" id="EMADHEY"/>
<dbReference type="EnsemblPlants" id="Pp3c15_14440V3.6">
    <property type="protein sequence ID" value="PAC:32927953.CDS.1"/>
    <property type="gene ID" value="Pp3c15_14440"/>
</dbReference>
<keyword evidence="3" id="KW-0378">Hydrolase</keyword>
<organism evidence="7">
    <name type="scientific">Physcomitrium patens</name>
    <name type="common">Spreading-leaved earth moss</name>
    <name type="synonym">Physcomitrella patens</name>
    <dbReference type="NCBI Taxonomy" id="3218"/>
    <lineage>
        <taxon>Eukaryota</taxon>
        <taxon>Viridiplantae</taxon>
        <taxon>Streptophyta</taxon>
        <taxon>Embryophyta</taxon>
        <taxon>Bryophyta</taxon>
        <taxon>Bryophytina</taxon>
        <taxon>Bryopsida</taxon>
        <taxon>Funariidae</taxon>
        <taxon>Funariales</taxon>
        <taxon>Funariaceae</taxon>
        <taxon>Physcomitrium</taxon>
    </lineage>
</organism>
<dbReference type="EnsemblPlants" id="Pp3c15_14440V3.7">
    <property type="protein sequence ID" value="PAC:32927954.CDS.1"/>
    <property type="gene ID" value="Pp3c15_14440"/>
</dbReference>
<gene>
    <name evidence="8" type="primary">LOC112292710</name>
    <name evidence="7" type="ORF">PHYPA_019743</name>
</gene>
<dbReference type="EnsemblPlants" id="Pp3c15_14440V3.14">
    <property type="protein sequence ID" value="PAC:32927961.CDS.1"/>
    <property type="gene ID" value="Pp3c15_14440"/>
</dbReference>
<evidence type="ECO:0000256" key="5">
    <source>
        <dbReference type="SAM" id="MobiDB-lite"/>
    </source>
</evidence>
<dbReference type="Gramene" id="Pp3c15_14440V3.7">
    <property type="protein sequence ID" value="PAC:32927954.CDS.1"/>
    <property type="gene ID" value="Pp3c15_14440"/>
</dbReference>
<feature type="region of interest" description="Disordered" evidence="5">
    <location>
        <begin position="19"/>
        <end position="60"/>
    </location>
</feature>
<dbReference type="EnsemblPlants" id="Pp3c15_14440V3.25">
    <property type="protein sequence ID" value="PAC:32927972.CDS.1"/>
    <property type="gene ID" value="Pp3c15_14440"/>
</dbReference>
<dbReference type="Gramene" id="Pp3c15_14440V3.20">
    <property type="protein sequence ID" value="PAC:32927967.CDS.1"/>
    <property type="gene ID" value="Pp3c15_14440"/>
</dbReference>
<dbReference type="InterPro" id="IPR013520">
    <property type="entry name" value="Ribonucl_H"/>
</dbReference>
<dbReference type="EnsemblPlants" id="Pp3c15_14440V3.8">
    <property type="protein sequence ID" value="PAC:32927955.CDS.1"/>
    <property type="gene ID" value="Pp3c15_14440"/>
</dbReference>
<evidence type="ECO:0000313" key="7">
    <source>
        <dbReference type="EMBL" id="PNR39465.1"/>
    </source>
</evidence>
<dbReference type="Gramene" id="Pp3c15_14440V3.17">
    <property type="protein sequence ID" value="PAC:32927964.CDS.1"/>
    <property type="gene ID" value="Pp3c15_14440"/>
</dbReference>
<dbReference type="Gene3D" id="3.30.420.10">
    <property type="entry name" value="Ribonuclease H-like superfamily/Ribonuclease H"/>
    <property type="match status" value="1"/>
</dbReference>
<dbReference type="InterPro" id="IPR022894">
    <property type="entry name" value="Oligoribonuclease"/>
</dbReference>
<sequence length="245" mass="27382">MDQLQNYFSALALFRDDEVAEQKSPQKNKGATLSKSAATTPAYLKKKGGGKGKKEGGSEDADVTLMQMPLVWIDLEMSGLDIEKDRILEIACIVTDGKLEKIVEGPVIVISQPEDVLQGMGEWCQEHHAASGLTDSVRASTVTEDQAQQEVLEFLRKHTRGNSGQSMLAGNSIYVDLKFLKKYMPILAAEFSPVLVDVSSIRALCVRWYPREAEKQPPKKQQHRSLEDIKESIAELKYLRRSIFK</sequence>
<reference evidence="8" key="3">
    <citation type="submission" date="2020-12" db="UniProtKB">
        <authorList>
            <consortium name="EnsemblPlants"/>
        </authorList>
    </citation>
    <scope>IDENTIFICATION</scope>
</reference>
<dbReference type="Pfam" id="PF00929">
    <property type="entry name" value="RNase_T"/>
    <property type="match status" value="1"/>
</dbReference>
<dbReference type="Gramene" id="Pp3c15_14440V3.14">
    <property type="protein sequence ID" value="PAC:32927961.CDS.1"/>
    <property type="gene ID" value="Pp3c15_14440"/>
</dbReference>
<dbReference type="Gramene" id="Pp3c15_14440V3.10">
    <property type="protein sequence ID" value="PAC:32927957.CDS.1"/>
    <property type="gene ID" value="Pp3c15_14440"/>
</dbReference>
<dbReference type="EnsemblPlants" id="Pp3c15_14440V3.2">
    <property type="protein sequence ID" value="PAC:32927949.CDS.1"/>
    <property type="gene ID" value="Pp3c15_14440"/>
</dbReference>
<feature type="compositionally biased region" description="Polar residues" evidence="5">
    <location>
        <begin position="23"/>
        <end position="39"/>
    </location>
</feature>
<dbReference type="Gramene" id="Pp3c15_14440V3.2">
    <property type="protein sequence ID" value="PAC:32927949.CDS.1"/>
    <property type="gene ID" value="Pp3c15_14440"/>
</dbReference>
<evidence type="ECO:0000313" key="9">
    <source>
        <dbReference type="Proteomes" id="UP000006727"/>
    </source>
</evidence>
<dbReference type="InterPro" id="IPR012337">
    <property type="entry name" value="RNaseH-like_sf"/>
</dbReference>
<dbReference type="Gramene" id="Pp3c15_14440V3.16">
    <property type="protein sequence ID" value="PAC:32927963.CDS.1"/>
    <property type="gene ID" value="Pp3c15_14440"/>
</dbReference>
<dbReference type="Gramene" id="Pp3c15_14440V3.3">
    <property type="protein sequence ID" value="PAC:32927950.CDS.1"/>
    <property type="gene ID" value="Pp3c15_14440"/>
</dbReference>
<comment type="similarity">
    <text evidence="1">Belongs to the oligoribonuclease family.</text>
</comment>
<dbReference type="Gramene" id="Pp3c15_14440V3.25">
    <property type="protein sequence ID" value="PAC:32927972.CDS.1"/>
    <property type="gene ID" value="Pp3c15_14440"/>
</dbReference>
<evidence type="ECO:0000256" key="4">
    <source>
        <dbReference type="ARBA" id="ARBA00022839"/>
    </source>
</evidence>
<reference evidence="7 9" key="1">
    <citation type="journal article" date="2008" name="Science">
        <title>The Physcomitrella genome reveals evolutionary insights into the conquest of land by plants.</title>
        <authorList>
            <person name="Rensing S."/>
            <person name="Lang D."/>
            <person name="Zimmer A."/>
            <person name="Terry A."/>
            <person name="Salamov A."/>
            <person name="Shapiro H."/>
            <person name="Nishiyama T."/>
            <person name="Perroud P.-F."/>
            <person name="Lindquist E."/>
            <person name="Kamisugi Y."/>
            <person name="Tanahashi T."/>
            <person name="Sakakibara K."/>
            <person name="Fujita T."/>
            <person name="Oishi K."/>
            <person name="Shin-I T."/>
            <person name="Kuroki Y."/>
            <person name="Toyoda A."/>
            <person name="Suzuki Y."/>
            <person name="Hashimoto A."/>
            <person name="Yamaguchi K."/>
            <person name="Sugano A."/>
            <person name="Kohara Y."/>
            <person name="Fujiyama A."/>
            <person name="Anterola A."/>
            <person name="Aoki S."/>
            <person name="Ashton N."/>
            <person name="Barbazuk W.B."/>
            <person name="Barker E."/>
            <person name="Bennetzen J."/>
            <person name="Bezanilla M."/>
            <person name="Blankenship R."/>
            <person name="Cho S.H."/>
            <person name="Dutcher S."/>
            <person name="Estelle M."/>
            <person name="Fawcett J.A."/>
            <person name="Gundlach H."/>
            <person name="Hanada K."/>
            <person name="Heyl A."/>
            <person name="Hicks K.A."/>
            <person name="Hugh J."/>
            <person name="Lohr M."/>
            <person name="Mayer K."/>
            <person name="Melkozernov A."/>
            <person name="Murata T."/>
            <person name="Nelson D."/>
            <person name="Pils B."/>
            <person name="Prigge M."/>
            <person name="Reiss B."/>
            <person name="Renner T."/>
            <person name="Rombauts S."/>
            <person name="Rushton P."/>
            <person name="Sanderfoot A."/>
            <person name="Schween G."/>
            <person name="Shiu S.-H."/>
            <person name="Stueber K."/>
            <person name="Theodoulou F.L."/>
            <person name="Tu H."/>
            <person name="Van de Peer Y."/>
            <person name="Verrier P.J."/>
            <person name="Waters E."/>
            <person name="Wood A."/>
            <person name="Yang L."/>
            <person name="Cove D."/>
            <person name="Cuming A."/>
            <person name="Hasebe M."/>
            <person name="Lucas S."/>
            <person name="Mishler D.B."/>
            <person name="Reski R."/>
            <person name="Grigoriev I."/>
            <person name="Quatrano R.S."/>
            <person name="Boore J.L."/>
        </authorList>
    </citation>
    <scope>NUCLEOTIDE SEQUENCE [LARGE SCALE GENOMIC DNA]</scope>
    <source>
        <strain evidence="8 9">cv. Gransden 2004</strain>
    </source>
</reference>
<dbReference type="CDD" id="cd06135">
    <property type="entry name" value="Orn"/>
    <property type="match status" value="1"/>
</dbReference>
<dbReference type="FunFam" id="3.30.420.10:FF:000003">
    <property type="entry name" value="Oligoribonuclease"/>
    <property type="match status" value="1"/>
</dbReference>
<dbReference type="GO" id="GO:0003676">
    <property type="term" value="F:nucleic acid binding"/>
    <property type="evidence" value="ECO:0007669"/>
    <property type="project" value="InterPro"/>
</dbReference>
<evidence type="ECO:0000313" key="8">
    <source>
        <dbReference type="EnsemblPlants" id="PAC:32927948.CDS.1"/>
    </source>
</evidence>
<name>A0A2K1JD58_PHYPA</name>
<dbReference type="EnsemblPlants" id="Pp3c15_14440V3.1">
    <property type="protein sequence ID" value="PAC:32927948.CDS.1"/>
    <property type="gene ID" value="Pp3c15_14440"/>
</dbReference>
<dbReference type="EnsemblPlants" id="Pp3c15_14440V3.24">
    <property type="protein sequence ID" value="PAC:32927971.CDS.1"/>
    <property type="gene ID" value="Pp3c15_14440"/>
</dbReference>
<dbReference type="Gramene" id="Pp3c15_14440V3.15">
    <property type="protein sequence ID" value="PAC:32927962.CDS.1"/>
    <property type="gene ID" value="Pp3c15_14440"/>
</dbReference>
<dbReference type="SUPFAM" id="SSF53098">
    <property type="entry name" value="Ribonuclease H-like"/>
    <property type="match status" value="1"/>
</dbReference>
<dbReference type="EnsemblPlants" id="Pp3c15_14440V3.22">
    <property type="protein sequence ID" value="PAC:32927969.CDS.1"/>
    <property type="gene ID" value="Pp3c15_14440"/>
</dbReference>
<dbReference type="EnsemblPlants" id="Pp3c15_14440V3.12">
    <property type="protein sequence ID" value="PAC:32927959.CDS.1"/>
    <property type="gene ID" value="Pp3c15_14440"/>
</dbReference>
<keyword evidence="4" id="KW-0269">Exonuclease</keyword>
<dbReference type="Gramene" id="Pp3c15_14440V3.6">
    <property type="protein sequence ID" value="PAC:32927953.CDS.1"/>
    <property type="gene ID" value="Pp3c15_14440"/>
</dbReference>
<dbReference type="EnsemblPlants" id="Pp3c15_14440V3.23">
    <property type="protein sequence ID" value="PAC:32927970.CDS.1"/>
    <property type="gene ID" value="Pp3c15_14440"/>
</dbReference>
<dbReference type="EnsemblPlants" id="Pp3c15_14440V3.16">
    <property type="protein sequence ID" value="PAC:32927963.CDS.1"/>
    <property type="gene ID" value="Pp3c15_14440"/>
</dbReference>
<dbReference type="EnsemblPlants" id="Pp3c15_14440V3.17">
    <property type="protein sequence ID" value="PAC:32927964.CDS.1"/>
    <property type="gene ID" value="Pp3c15_14440"/>
</dbReference>
<dbReference type="EnsemblPlants" id="Pp3c15_14440V3.26">
    <property type="protein sequence ID" value="PAC:32927973.CDS.1"/>
    <property type="gene ID" value="Pp3c15_14440"/>
</dbReference>
<dbReference type="EnsemblPlants" id="Pp3c15_14440V3.15">
    <property type="protein sequence ID" value="PAC:32927962.CDS.1"/>
    <property type="gene ID" value="Pp3c15_14440"/>
</dbReference>
<dbReference type="EnsemblPlants" id="Pp3c15_14440V3.9">
    <property type="protein sequence ID" value="PAC:32927956.CDS.1"/>
    <property type="gene ID" value="Pp3c15_14440"/>
</dbReference>
<dbReference type="EnsemblPlants" id="Pp3c15_14440V3.4">
    <property type="protein sequence ID" value="PAC:32927951.CDS.1"/>
    <property type="gene ID" value="Pp3c15_14440"/>
</dbReference>
<reference evidence="7 9" key="2">
    <citation type="journal article" date="2018" name="Plant J.">
        <title>The Physcomitrella patens chromosome-scale assembly reveals moss genome structure and evolution.</title>
        <authorList>
            <person name="Lang D."/>
            <person name="Ullrich K.K."/>
            <person name="Murat F."/>
            <person name="Fuchs J."/>
            <person name="Jenkins J."/>
            <person name="Haas F.B."/>
            <person name="Piednoel M."/>
            <person name="Gundlach H."/>
            <person name="Van Bel M."/>
            <person name="Meyberg R."/>
            <person name="Vives C."/>
            <person name="Morata J."/>
            <person name="Symeonidi A."/>
            <person name="Hiss M."/>
            <person name="Muchero W."/>
            <person name="Kamisugi Y."/>
            <person name="Saleh O."/>
            <person name="Blanc G."/>
            <person name="Decker E.L."/>
            <person name="van Gessel N."/>
            <person name="Grimwood J."/>
            <person name="Hayes R.D."/>
            <person name="Graham S.W."/>
            <person name="Gunter L.E."/>
            <person name="McDaniel S.F."/>
            <person name="Hoernstein S.N.W."/>
            <person name="Larsson A."/>
            <person name="Li F.W."/>
            <person name="Perroud P.F."/>
            <person name="Phillips J."/>
            <person name="Ranjan P."/>
            <person name="Rokshar D.S."/>
            <person name="Rothfels C.J."/>
            <person name="Schneider L."/>
            <person name="Shu S."/>
            <person name="Stevenson D.W."/>
            <person name="Thummler F."/>
            <person name="Tillich M."/>
            <person name="Villarreal Aguilar J.C."/>
            <person name="Widiez T."/>
            <person name="Wong G.K."/>
            <person name="Wymore A."/>
            <person name="Zhang Y."/>
            <person name="Zimmer A.D."/>
            <person name="Quatrano R.S."/>
            <person name="Mayer K.F.X."/>
            <person name="Goodstein D."/>
            <person name="Casacuberta J.M."/>
            <person name="Vandepoele K."/>
            <person name="Reski R."/>
            <person name="Cuming A.C."/>
            <person name="Tuskan G.A."/>
            <person name="Maumus F."/>
            <person name="Salse J."/>
            <person name="Schmutz J."/>
            <person name="Rensing S.A."/>
        </authorList>
    </citation>
    <scope>NUCLEOTIDE SEQUENCE [LARGE SCALE GENOMIC DNA]</scope>
    <source>
        <strain evidence="8 9">cv. Gransden 2004</strain>
    </source>
</reference>
<dbReference type="PaxDb" id="3218-PP1S104_119V6.1"/>
<dbReference type="Gramene" id="Pp3c15_14440V3.21">
    <property type="protein sequence ID" value="PAC:32927968.CDS.1"/>
    <property type="gene ID" value="Pp3c15_14440"/>
</dbReference>
<dbReference type="EMBL" id="ABEU02000015">
    <property type="protein sequence ID" value="PNR39465.1"/>
    <property type="molecule type" value="Genomic_DNA"/>
</dbReference>
<dbReference type="Proteomes" id="UP000006727">
    <property type="component" value="Chromosome 15"/>
</dbReference>
<keyword evidence="2" id="KW-0540">Nuclease</keyword>
<dbReference type="Gramene" id="Pp3c15_14440V3.19">
    <property type="protein sequence ID" value="PAC:32927966.CDS.1"/>
    <property type="gene ID" value="Pp3c15_14440"/>
</dbReference>
<evidence type="ECO:0000256" key="2">
    <source>
        <dbReference type="ARBA" id="ARBA00022722"/>
    </source>
</evidence>
<dbReference type="GO" id="GO:0005739">
    <property type="term" value="C:mitochondrion"/>
    <property type="evidence" value="ECO:0000318"/>
    <property type="project" value="GO_Central"/>
</dbReference>
<dbReference type="Gramene" id="Pp3c15_14440V3.5">
    <property type="protein sequence ID" value="PAC:32927952.CDS.1"/>
    <property type="gene ID" value="Pp3c15_14440"/>
</dbReference>
<dbReference type="PANTHER" id="PTHR11046:SF0">
    <property type="entry name" value="OLIGORIBONUCLEASE, MITOCHONDRIAL"/>
    <property type="match status" value="1"/>
</dbReference>
<dbReference type="Gramene" id="Pp3c15_14440V3.24">
    <property type="protein sequence ID" value="PAC:32927971.CDS.1"/>
    <property type="gene ID" value="Pp3c15_14440"/>
</dbReference>
<dbReference type="KEGG" id="ppp:112292710"/>
<dbReference type="Gramene" id="Pp3c15_14440V3.18">
    <property type="protein sequence ID" value="PAC:32927965.CDS.1"/>
    <property type="gene ID" value="Pp3c15_14440"/>
</dbReference>
<evidence type="ECO:0000259" key="6">
    <source>
        <dbReference type="SMART" id="SM00479"/>
    </source>
</evidence>
<dbReference type="Gramene" id="Pp3c15_14440V3.11">
    <property type="protein sequence ID" value="PAC:32927958.CDS.1"/>
    <property type="gene ID" value="Pp3c15_14440"/>
</dbReference>
<dbReference type="NCBIfam" id="NF003765">
    <property type="entry name" value="PRK05359.1"/>
    <property type="match status" value="1"/>
</dbReference>
<dbReference type="FunCoup" id="A0A2K1JD58">
    <property type="interactions" value="3548"/>
</dbReference>
<dbReference type="GeneID" id="112292710"/>
<dbReference type="EnsemblPlants" id="Pp3c15_14440V3.20">
    <property type="protein sequence ID" value="PAC:32927967.CDS.1"/>
    <property type="gene ID" value="Pp3c15_14440"/>
</dbReference>
<dbReference type="EnsemblPlants" id="Pp3c15_14440V3.19">
    <property type="protein sequence ID" value="PAC:32927966.CDS.1"/>
    <property type="gene ID" value="Pp3c15_14440"/>
</dbReference>
<dbReference type="EnsemblPlants" id="Pp3c15_14440V3.21">
    <property type="protein sequence ID" value="PAC:32927968.CDS.1"/>
    <property type="gene ID" value="Pp3c15_14440"/>
</dbReference>
<dbReference type="Gramene" id="Pp3c15_14440V3.1">
    <property type="protein sequence ID" value="PAC:32927948.CDS.1"/>
    <property type="gene ID" value="Pp3c15_14440"/>
</dbReference>
<dbReference type="Gramene" id="Pp3c15_14440V3.13">
    <property type="protein sequence ID" value="PAC:32927960.CDS.1"/>
    <property type="gene ID" value="Pp3c15_14440"/>
</dbReference>
<dbReference type="Gramene" id="Pp3c15_14440V3.22">
    <property type="protein sequence ID" value="PAC:32927969.CDS.1"/>
    <property type="gene ID" value="Pp3c15_14440"/>
</dbReference>
<keyword evidence="9" id="KW-1185">Reference proteome</keyword>
<dbReference type="EnsemblPlants" id="Pp3c15_14440V3.10">
    <property type="protein sequence ID" value="PAC:32927957.CDS.1"/>
    <property type="gene ID" value="Pp3c15_14440"/>
</dbReference>
<dbReference type="STRING" id="3218.A0A2K1JD58"/>
<protein>
    <recommendedName>
        <fullName evidence="6">Exonuclease domain-containing protein</fullName>
    </recommendedName>
</protein>
<dbReference type="SMART" id="SM00479">
    <property type="entry name" value="EXOIII"/>
    <property type="match status" value="1"/>
</dbReference>